<dbReference type="InterPro" id="IPR005861">
    <property type="entry name" value="HisP_aminotrans"/>
</dbReference>
<evidence type="ECO:0000256" key="4">
    <source>
        <dbReference type="ARBA" id="ARBA00022576"/>
    </source>
</evidence>
<dbReference type="Gene3D" id="3.90.1150.10">
    <property type="entry name" value="Aspartate Aminotransferase, domain 1"/>
    <property type="match status" value="1"/>
</dbReference>
<gene>
    <name evidence="8" type="primary">hisC</name>
    <name evidence="11" type="ORF">ASJ35_04550</name>
    <name evidence="13" type="ORF">GMD52_06915</name>
    <name evidence="12" type="ORF">GMD59_03280</name>
    <name evidence="10" type="ORF">TQ39_06150</name>
</gene>
<sequence>MSRFLAGALRAVTPYTPGEQPRGVETLIKLNTNENPYPPSPKVLEALNGRAAENLRLYSDPACADFLAALAETFGVGRDQVFAGNGSDEVLAFAFLAFCEKGAAFADITYGFYPVFAQLFGIAAQEVPLREDFSVNTGDYAGVPGTVFLANPNAPTGLCLPLAEIEALLRQDPDRLVVVDEAYVDFGGESAACLLGRYDNLLVVGTFSKSRSLAGARLGYAVGSPALIADLNTVKFSFNPYNINRLTLLAGEAALADAPYFARCCTQVAAVRDETAQALRALGFTVTDSKTNFLFAGAHPAVSGGEYYAALRQSSILVRHFTLPRIENWVRITVGTAAQMQRLVDVTKQILDARHSAAR</sequence>
<comment type="subunit">
    <text evidence="3 8">Homodimer.</text>
</comment>
<keyword evidence="8" id="KW-0028">Amino-acid biosynthesis</keyword>
<protein>
    <recommendedName>
        <fullName evidence="8">Histidinol-phosphate aminotransferase</fullName>
        <ecNumber evidence="8">2.6.1.9</ecNumber>
    </recommendedName>
    <alternativeName>
        <fullName evidence="8">Imidazole acetol-phosphate transaminase</fullName>
    </alternativeName>
</protein>
<organism evidence="10 14">
    <name type="scientific">Ruthenibacterium lactatiformans</name>
    <dbReference type="NCBI Taxonomy" id="1550024"/>
    <lineage>
        <taxon>Bacteria</taxon>
        <taxon>Bacillati</taxon>
        <taxon>Bacillota</taxon>
        <taxon>Clostridia</taxon>
        <taxon>Eubacteriales</taxon>
        <taxon>Oscillospiraceae</taxon>
        <taxon>Ruthenibacterium</taxon>
    </lineage>
</organism>
<evidence type="ECO:0000313" key="12">
    <source>
        <dbReference type="EMBL" id="MTS26306.1"/>
    </source>
</evidence>
<dbReference type="InterPro" id="IPR015422">
    <property type="entry name" value="PyrdxlP-dep_Trfase_small"/>
</dbReference>
<dbReference type="Proteomes" id="UP000472755">
    <property type="component" value="Unassembled WGS sequence"/>
</dbReference>
<name>A0A0D8J153_9FIRM</name>
<dbReference type="InterPro" id="IPR050106">
    <property type="entry name" value="HistidinolP_aminotransfase"/>
</dbReference>
<accession>A0A0W7TTW9</accession>
<comment type="caution">
    <text evidence="10">The sequence shown here is derived from an EMBL/GenBank/DDBJ whole genome shotgun (WGS) entry which is preliminary data.</text>
</comment>
<reference evidence="10" key="1">
    <citation type="submission" date="2015-02" db="EMBL/GenBank/DDBJ databases">
        <title>A novel member of the family Ruminococcaceae isolated from human feces.</title>
        <authorList>
            <person name="Shkoporov A.N."/>
            <person name="Chaplin A.V."/>
            <person name="Motuzova O.V."/>
            <person name="Kafarskaia L.I."/>
            <person name="Khokhlova E.V."/>
            <person name="Efimov B.A."/>
        </authorList>
    </citation>
    <scope>NUCLEOTIDE SEQUENCE [LARGE SCALE GENOMIC DNA]</scope>
    <source>
        <strain evidence="10">585-1</strain>
    </source>
</reference>
<evidence type="ECO:0000256" key="7">
    <source>
        <dbReference type="ARBA" id="ARBA00047481"/>
    </source>
</evidence>
<accession>A0A0D8J153</accession>
<dbReference type="InterPro" id="IPR015421">
    <property type="entry name" value="PyrdxlP-dep_Trfase_major"/>
</dbReference>
<keyword evidence="5 8" id="KW-0808">Transferase</keyword>
<evidence type="ECO:0000256" key="6">
    <source>
        <dbReference type="ARBA" id="ARBA00022898"/>
    </source>
</evidence>
<dbReference type="SUPFAM" id="SSF53383">
    <property type="entry name" value="PLP-dependent transferases"/>
    <property type="match status" value="1"/>
</dbReference>
<keyword evidence="4 8" id="KW-0032">Aminotransferase</keyword>
<evidence type="ECO:0000313" key="13">
    <source>
        <dbReference type="EMBL" id="MTS51267.1"/>
    </source>
</evidence>
<dbReference type="Proteomes" id="UP000449193">
    <property type="component" value="Unassembled WGS sequence"/>
</dbReference>
<dbReference type="RefSeq" id="WP_009324634.1">
    <property type="nucleotide sequence ID" value="NZ_CATXDA010000004.1"/>
</dbReference>
<dbReference type="Gene3D" id="3.40.640.10">
    <property type="entry name" value="Type I PLP-dependent aspartate aminotransferase-like (Major domain)"/>
    <property type="match status" value="1"/>
</dbReference>
<evidence type="ECO:0000256" key="2">
    <source>
        <dbReference type="ARBA" id="ARBA00005011"/>
    </source>
</evidence>
<dbReference type="InterPro" id="IPR004839">
    <property type="entry name" value="Aminotransferase_I/II_large"/>
</dbReference>
<dbReference type="PATRIC" id="fig|1550024.3.peg.1382"/>
<evidence type="ECO:0000259" key="9">
    <source>
        <dbReference type="Pfam" id="PF00155"/>
    </source>
</evidence>
<evidence type="ECO:0000313" key="10">
    <source>
        <dbReference type="EMBL" id="KJF40484.1"/>
    </source>
</evidence>
<dbReference type="PROSITE" id="PS00599">
    <property type="entry name" value="AA_TRANSFER_CLASS_2"/>
    <property type="match status" value="1"/>
</dbReference>
<dbReference type="EMBL" id="JXXK01000006">
    <property type="protein sequence ID" value="KJF40484.1"/>
    <property type="molecule type" value="Genomic_DNA"/>
</dbReference>
<dbReference type="PANTHER" id="PTHR43643:SF3">
    <property type="entry name" value="HISTIDINOL-PHOSPHATE AMINOTRANSFERASE"/>
    <property type="match status" value="1"/>
</dbReference>
<keyword evidence="8" id="KW-0368">Histidine biosynthesis</keyword>
<evidence type="ECO:0000313" key="15">
    <source>
        <dbReference type="Proteomes" id="UP000053433"/>
    </source>
</evidence>
<comment type="pathway">
    <text evidence="2 8">Amino-acid biosynthesis; L-histidine biosynthesis; L-histidine from 5-phospho-alpha-D-ribose 1-diphosphate: step 7/9.</text>
</comment>
<dbReference type="GeneID" id="42856200"/>
<feature type="modified residue" description="N6-(pyridoxal phosphate)lysine" evidence="8">
    <location>
        <position position="209"/>
    </location>
</feature>
<dbReference type="InterPro" id="IPR001917">
    <property type="entry name" value="Aminotrans_II_pyridoxalP_BS"/>
</dbReference>
<feature type="domain" description="Aminotransferase class I/classII large" evidence="9">
    <location>
        <begin position="26"/>
        <end position="345"/>
    </location>
</feature>
<dbReference type="NCBIfam" id="TIGR01141">
    <property type="entry name" value="hisC"/>
    <property type="match status" value="1"/>
</dbReference>
<evidence type="ECO:0000256" key="5">
    <source>
        <dbReference type="ARBA" id="ARBA00022679"/>
    </source>
</evidence>
<evidence type="ECO:0000313" key="11">
    <source>
        <dbReference type="EMBL" id="KUE77167.1"/>
    </source>
</evidence>
<reference evidence="16 17" key="3">
    <citation type="journal article" date="2019" name="Nat. Med.">
        <title>A library of human gut bacterial isolates paired with longitudinal multiomics data enables mechanistic microbiome research.</title>
        <authorList>
            <person name="Poyet M."/>
            <person name="Groussin M."/>
            <person name="Gibbons S.M."/>
            <person name="Avila-Pacheco J."/>
            <person name="Jiang X."/>
            <person name="Kearney S.M."/>
            <person name="Perrotta A.R."/>
            <person name="Berdy B."/>
            <person name="Zhao S."/>
            <person name="Lieberman T.D."/>
            <person name="Swanson P.K."/>
            <person name="Smith M."/>
            <person name="Roesemann S."/>
            <person name="Alexander J.E."/>
            <person name="Rich S.A."/>
            <person name="Livny J."/>
            <person name="Vlamakis H."/>
            <person name="Clish C."/>
            <person name="Bullock K."/>
            <person name="Deik A."/>
            <person name="Scott J."/>
            <person name="Pierce K.A."/>
            <person name="Xavier R.J."/>
            <person name="Alm E.J."/>
        </authorList>
    </citation>
    <scope>NUCLEOTIDE SEQUENCE [LARGE SCALE GENOMIC DNA]</scope>
    <source>
        <strain evidence="12 17">BIOML-A4</strain>
        <strain evidence="13 16">BIOML-A7</strain>
    </source>
</reference>
<dbReference type="Proteomes" id="UP000053433">
    <property type="component" value="Unassembled WGS sequence"/>
</dbReference>
<dbReference type="Proteomes" id="UP000032483">
    <property type="component" value="Unassembled WGS sequence"/>
</dbReference>
<evidence type="ECO:0000313" key="14">
    <source>
        <dbReference type="Proteomes" id="UP000032483"/>
    </source>
</evidence>
<dbReference type="EMBL" id="WMZR01000007">
    <property type="protein sequence ID" value="MTS51267.1"/>
    <property type="molecule type" value="Genomic_DNA"/>
</dbReference>
<dbReference type="CDD" id="cd00609">
    <property type="entry name" value="AAT_like"/>
    <property type="match status" value="1"/>
</dbReference>
<dbReference type="AlphaFoldDB" id="A0A0D8J153"/>
<evidence type="ECO:0000313" key="16">
    <source>
        <dbReference type="Proteomes" id="UP000449193"/>
    </source>
</evidence>
<evidence type="ECO:0000256" key="1">
    <source>
        <dbReference type="ARBA" id="ARBA00001933"/>
    </source>
</evidence>
<comment type="cofactor">
    <cofactor evidence="1 8">
        <name>pyridoxal 5'-phosphate</name>
        <dbReference type="ChEBI" id="CHEBI:597326"/>
    </cofactor>
</comment>
<comment type="similarity">
    <text evidence="8">Belongs to the class-II pyridoxal-phosphate-dependent aminotransferase family. Histidinol-phosphate aminotransferase subfamily.</text>
</comment>
<dbReference type="InterPro" id="IPR015424">
    <property type="entry name" value="PyrdxlP-dep_Trfase"/>
</dbReference>
<dbReference type="EC" id="2.6.1.9" evidence="8"/>
<proteinExistence type="inferred from homology"/>
<evidence type="ECO:0000256" key="8">
    <source>
        <dbReference type="HAMAP-Rule" id="MF_01023"/>
    </source>
</evidence>
<evidence type="ECO:0000313" key="17">
    <source>
        <dbReference type="Proteomes" id="UP000472755"/>
    </source>
</evidence>
<keyword evidence="14" id="KW-1185">Reference proteome</keyword>
<dbReference type="GO" id="GO:0004400">
    <property type="term" value="F:histidinol-phosphate transaminase activity"/>
    <property type="evidence" value="ECO:0007669"/>
    <property type="project" value="UniProtKB-UniRule"/>
</dbReference>
<dbReference type="PANTHER" id="PTHR43643">
    <property type="entry name" value="HISTIDINOL-PHOSPHATE AMINOTRANSFERASE 2"/>
    <property type="match status" value="1"/>
</dbReference>
<dbReference type="HAMAP" id="MF_01023">
    <property type="entry name" value="HisC_aminotrans_2"/>
    <property type="match status" value="1"/>
</dbReference>
<evidence type="ECO:0000256" key="3">
    <source>
        <dbReference type="ARBA" id="ARBA00011738"/>
    </source>
</evidence>
<dbReference type="UniPathway" id="UPA00031">
    <property type="reaction ID" value="UER00012"/>
</dbReference>
<dbReference type="GO" id="GO:0030170">
    <property type="term" value="F:pyridoxal phosphate binding"/>
    <property type="evidence" value="ECO:0007669"/>
    <property type="project" value="InterPro"/>
</dbReference>
<reference evidence="11 15" key="2">
    <citation type="submission" date="2015-10" db="EMBL/GenBank/DDBJ databases">
        <title>A novel member of the family Ruminococcaceae isolated from human faeces.</title>
        <authorList>
            <person name="Shkoporov A.N."/>
            <person name="Chaplin A.V."/>
            <person name="Motuzova O.V."/>
            <person name="Kafarskaia L.I."/>
            <person name="Efimov B.A."/>
        </authorList>
    </citation>
    <scope>NUCLEOTIDE SEQUENCE [LARGE SCALE GENOMIC DNA]</scope>
    <source>
        <strain evidence="11 15">668</strain>
    </source>
</reference>
<dbReference type="GO" id="GO:0000105">
    <property type="term" value="P:L-histidine biosynthetic process"/>
    <property type="evidence" value="ECO:0007669"/>
    <property type="project" value="UniProtKB-UniRule"/>
</dbReference>
<dbReference type="EMBL" id="WMZU01000003">
    <property type="protein sequence ID" value="MTS26306.1"/>
    <property type="molecule type" value="Genomic_DNA"/>
</dbReference>
<comment type="catalytic activity">
    <reaction evidence="7 8">
        <text>L-histidinol phosphate + 2-oxoglutarate = 3-(imidazol-4-yl)-2-oxopropyl phosphate + L-glutamate</text>
        <dbReference type="Rhea" id="RHEA:23744"/>
        <dbReference type="ChEBI" id="CHEBI:16810"/>
        <dbReference type="ChEBI" id="CHEBI:29985"/>
        <dbReference type="ChEBI" id="CHEBI:57766"/>
        <dbReference type="ChEBI" id="CHEBI:57980"/>
        <dbReference type="EC" id="2.6.1.9"/>
    </reaction>
</comment>
<dbReference type="EMBL" id="LMUA01000004">
    <property type="protein sequence ID" value="KUE77167.1"/>
    <property type="molecule type" value="Genomic_DNA"/>
</dbReference>
<dbReference type="Pfam" id="PF00155">
    <property type="entry name" value="Aminotran_1_2"/>
    <property type="match status" value="1"/>
</dbReference>
<keyword evidence="6 8" id="KW-0663">Pyridoxal phosphate</keyword>